<protein>
    <submittedName>
        <fullName evidence="1">Uncharacterized protein</fullName>
    </submittedName>
</protein>
<name>A0A564YP81_HYMDI</name>
<proteinExistence type="predicted"/>
<keyword evidence="2" id="KW-1185">Reference proteome</keyword>
<accession>A0A564YP81</accession>
<gene>
    <name evidence="1" type="ORF">WMSIL1_LOCUS7823</name>
</gene>
<reference evidence="1 2" key="1">
    <citation type="submission" date="2019-07" db="EMBL/GenBank/DDBJ databases">
        <authorList>
            <person name="Jastrzebski P J."/>
            <person name="Paukszto L."/>
            <person name="Jastrzebski P J."/>
        </authorList>
    </citation>
    <scope>NUCLEOTIDE SEQUENCE [LARGE SCALE GENOMIC DNA]</scope>
    <source>
        <strain evidence="1 2">WMS-il1</strain>
    </source>
</reference>
<evidence type="ECO:0000313" key="1">
    <source>
        <dbReference type="EMBL" id="VUZ48483.1"/>
    </source>
</evidence>
<evidence type="ECO:0000313" key="2">
    <source>
        <dbReference type="Proteomes" id="UP000321570"/>
    </source>
</evidence>
<dbReference type="AlphaFoldDB" id="A0A564YP81"/>
<organism evidence="1 2">
    <name type="scientific">Hymenolepis diminuta</name>
    <name type="common">Rat tapeworm</name>
    <dbReference type="NCBI Taxonomy" id="6216"/>
    <lineage>
        <taxon>Eukaryota</taxon>
        <taxon>Metazoa</taxon>
        <taxon>Spiralia</taxon>
        <taxon>Lophotrochozoa</taxon>
        <taxon>Platyhelminthes</taxon>
        <taxon>Cestoda</taxon>
        <taxon>Eucestoda</taxon>
        <taxon>Cyclophyllidea</taxon>
        <taxon>Hymenolepididae</taxon>
        <taxon>Hymenolepis</taxon>
    </lineage>
</organism>
<sequence>MSGFSERVSNYPLVSDSLKAASDAYNWVTSGDRFRSIFQLTENAAAALKEKATSLANTDAIAKLDEMACHQILDRLESVFPSVKKPTEELLGPAADRALDAAESYLEYFLPETKANIEGKPVATRYDRLMRLQKALASSEKVQASQEKISNAYKGIQDKISALSTVATKERRDSLLSSISSLATDYKQAAEVAFPRFKSFVTGAVSQLQTLTHDLSQIQTDTVTQLAIDQIQATVNGLHNTLLNLDGLREKWLHGTPESEIEKKNQ</sequence>
<dbReference type="EMBL" id="CABIJS010000299">
    <property type="protein sequence ID" value="VUZ48483.1"/>
    <property type="molecule type" value="Genomic_DNA"/>
</dbReference>
<dbReference type="Proteomes" id="UP000321570">
    <property type="component" value="Unassembled WGS sequence"/>
</dbReference>